<keyword evidence="2" id="KW-1185">Reference proteome</keyword>
<protein>
    <submittedName>
        <fullName evidence="1">Uncharacterized protein</fullName>
    </submittedName>
</protein>
<dbReference type="EMBL" id="JAUDFV010000074">
    <property type="protein sequence ID" value="KAL2734300.1"/>
    <property type="molecule type" value="Genomic_DNA"/>
</dbReference>
<dbReference type="Proteomes" id="UP001607302">
    <property type="component" value="Unassembled WGS sequence"/>
</dbReference>
<feature type="non-terminal residue" evidence="1">
    <location>
        <position position="1"/>
    </location>
</feature>
<organism evidence="1 2">
    <name type="scientific">Vespula squamosa</name>
    <name type="common">Southern yellow jacket</name>
    <name type="synonym">Wasp</name>
    <dbReference type="NCBI Taxonomy" id="30214"/>
    <lineage>
        <taxon>Eukaryota</taxon>
        <taxon>Metazoa</taxon>
        <taxon>Ecdysozoa</taxon>
        <taxon>Arthropoda</taxon>
        <taxon>Hexapoda</taxon>
        <taxon>Insecta</taxon>
        <taxon>Pterygota</taxon>
        <taxon>Neoptera</taxon>
        <taxon>Endopterygota</taxon>
        <taxon>Hymenoptera</taxon>
        <taxon>Apocrita</taxon>
        <taxon>Aculeata</taxon>
        <taxon>Vespoidea</taxon>
        <taxon>Vespidae</taxon>
        <taxon>Vespinae</taxon>
        <taxon>Vespula</taxon>
    </lineage>
</organism>
<feature type="non-terminal residue" evidence="1">
    <location>
        <position position="206"/>
    </location>
</feature>
<proteinExistence type="predicted"/>
<evidence type="ECO:0000313" key="2">
    <source>
        <dbReference type="Proteomes" id="UP001607302"/>
    </source>
</evidence>
<sequence>NPLQEPRVLDVEIGKRFKKVCWPLGAVGSAPSSTKISRILDTTPTMGFEYAIYLKRCITRQYHSVSRKDTIQRFEVVGGGRWDSSNSVMEWLVTGERSGQGVGWWYGSSGSKDLWVPGAAAARSKYTPHNITWCGVGGAPCRDGRAVAPQGCSSISIRSDPLPSLSFNSADSGRSDDSRTFLSRRPNWILLDLEVEIAIAVVVQSA</sequence>
<comment type="caution">
    <text evidence="1">The sequence shown here is derived from an EMBL/GenBank/DDBJ whole genome shotgun (WGS) entry which is preliminary data.</text>
</comment>
<accession>A0ABD2BNF3</accession>
<gene>
    <name evidence="1" type="ORF">V1478_003998</name>
</gene>
<dbReference type="AlphaFoldDB" id="A0ABD2BNF3"/>
<reference evidence="1 2" key="1">
    <citation type="journal article" date="2024" name="Ann. Entomol. Soc. Am.">
        <title>Genomic analyses of the southern and eastern yellowjacket wasps (Hymenoptera: Vespidae) reveal evolutionary signatures of social life.</title>
        <authorList>
            <person name="Catto M.A."/>
            <person name="Caine P.B."/>
            <person name="Orr S.E."/>
            <person name="Hunt B.G."/>
            <person name="Goodisman M.A.D."/>
        </authorList>
    </citation>
    <scope>NUCLEOTIDE SEQUENCE [LARGE SCALE GENOMIC DNA]</scope>
    <source>
        <strain evidence="1">233</strain>
        <tissue evidence="1">Head and thorax</tissue>
    </source>
</reference>
<name>A0ABD2BNF3_VESSQ</name>
<evidence type="ECO:0000313" key="1">
    <source>
        <dbReference type="EMBL" id="KAL2734300.1"/>
    </source>
</evidence>